<evidence type="ECO:0000313" key="2">
    <source>
        <dbReference type="EMBL" id="RTH03892.1"/>
    </source>
</evidence>
<protein>
    <recommendedName>
        <fullName evidence="1">Bacterial Ig-like domain-containing protein</fullName>
    </recommendedName>
</protein>
<accession>A0A430R8Y1</accession>
<dbReference type="EMBL" id="PELP01000210">
    <property type="protein sequence ID" value="RTH03892.1"/>
    <property type="molecule type" value="Genomic_DNA"/>
</dbReference>
<comment type="caution">
    <text evidence="2">The sequence shown here is derived from an EMBL/GenBank/DDBJ whole genome shotgun (WGS) entry which is preliminary data.</text>
</comment>
<dbReference type="Proteomes" id="UP000286734">
    <property type="component" value="Unassembled WGS sequence"/>
</dbReference>
<dbReference type="InterPro" id="IPR013783">
    <property type="entry name" value="Ig-like_fold"/>
</dbReference>
<dbReference type="Gene3D" id="2.60.40.10">
    <property type="entry name" value="Immunoglobulins"/>
    <property type="match status" value="6"/>
</dbReference>
<name>A0A430R8Y1_THESC</name>
<dbReference type="Pfam" id="PF19077">
    <property type="entry name" value="Big_13"/>
    <property type="match status" value="1"/>
</dbReference>
<dbReference type="AlphaFoldDB" id="A0A430R8Y1"/>
<evidence type="ECO:0000259" key="1">
    <source>
        <dbReference type="Pfam" id="PF19077"/>
    </source>
</evidence>
<dbReference type="InterPro" id="IPR044016">
    <property type="entry name" value="Big_13"/>
</dbReference>
<reference evidence="2 3" key="1">
    <citation type="journal article" date="2019" name="Extremophiles">
        <title>Biogeography of thermophiles and predominance of Thermus scotoductus in domestic water heaters.</title>
        <authorList>
            <person name="Wilpiszeski R.L."/>
            <person name="Zhang Z."/>
            <person name="House C.H."/>
        </authorList>
    </citation>
    <scope>NUCLEOTIDE SEQUENCE [LARGE SCALE GENOMIC DNA]</scope>
    <source>
        <strain evidence="2 3">34_S34</strain>
    </source>
</reference>
<dbReference type="Pfam" id="PF17957">
    <property type="entry name" value="Big_7"/>
    <property type="match status" value="3"/>
</dbReference>
<sequence>MARVQLFDGGTLIGEQSQGVNGVYTFSVDTTKLADGSHTLRAVAGDRAGNLSEATLGVRVDNTPPQVTWVNPAPGAKVGGVVTLVVEATDGVSGSLTPTVKLNGQELADADAGQPGLQWDTQGLSGPVELSAEAVDEAGNRAVERIQVTVDQAVADRTPPVVSFVTSSPSVPVRGSWTVQVRAEDSGSGVARVQLFDGGTLIGEQSQGVNGVYTFSVDTTKLADGSHTLRAVAGDRAGNLSEATLGVRVDNTPPQVTWVNPRGGQVLLDTAPHPFFLLVNVEDENPDLGSVQYAVDGNLLTTPQWDLSSVQDGLHFLRAQARDLAGNEASAEISVAVDREPPQITWLSPSPDVALRDDVTLQIRAEDWPGVERVFVLLRRGTETQFLGEASGDGRFWTFTWDTTRFTNGDVSLEVVAVNRNGLQGVEGQNFVIDNPDLEKPVVTWIDPLPGQNVAGVYPLRVQARDNQAIQEVHLYVGGALVRTFSQPPYVFDWPTTSLSDGPVALMAVAIDTSGNRSEPAEIQVNIRNTGFPPALSILEPEEGGKVGVQFAVRASVTKQGSAFTWSQPLKAKVFDYRGNLVKEADMLVNNAPPPDDSDSVSEAFLDLGNVPSDVYRLVVEGEVQVNGNPFRLYQERLVSVVVSSNLPPALVVYQPVQDTILTGKTLYLAGEVTDDSGRVRAVEVRLIGGGCANPGQENYLMRYEAGPYGPFFMRVPLDGHPYIADGPYCLRVVAVDEDDFTLRNIQEFDVRVDRTASDPGGNLSVTTSPSGPVVPGSSATWTVDFGSDATYTIFLRKDGAVQEVYKGTAPSVSFTRSFSDGDLGSWDVVAVYVAASGVQGALFGGSVAVVQPTGP</sequence>
<feature type="domain" description="Bacterial Ig-like" evidence="1">
    <location>
        <begin position="4"/>
        <end position="62"/>
    </location>
</feature>
<organism evidence="2 3">
    <name type="scientific">Thermus scotoductus</name>
    <dbReference type="NCBI Taxonomy" id="37636"/>
    <lineage>
        <taxon>Bacteria</taxon>
        <taxon>Thermotogati</taxon>
        <taxon>Deinococcota</taxon>
        <taxon>Deinococci</taxon>
        <taxon>Thermales</taxon>
        <taxon>Thermaceae</taxon>
        <taxon>Thermus</taxon>
    </lineage>
</organism>
<evidence type="ECO:0000313" key="3">
    <source>
        <dbReference type="Proteomes" id="UP000286734"/>
    </source>
</evidence>
<proteinExistence type="predicted"/>
<gene>
    <name evidence="2" type="ORF">CSW47_07740</name>
</gene>